<dbReference type="EMBL" id="AZGF01000003">
    <property type="protein sequence ID" value="KRM13185.1"/>
    <property type="molecule type" value="Genomic_DNA"/>
</dbReference>
<evidence type="ECO:0000313" key="2">
    <source>
        <dbReference type="Proteomes" id="UP000051820"/>
    </source>
</evidence>
<sequence length="179" mass="21512">MLDITKLLQYSIRLDHQIAEDREIAMSAKKSLENVFVSLDVELAEIANTSEWFKVWKTHRGKNDPGKTQRETLLTEYVDALDFMLLYSAKRQWAHQVVLDREGIEKLKESKETELNKEYLAIKHMLYNSYFDNRQDDLRHAWRLFLKMGLVDFKFSEDEIMNEYFEKYKINEDRQANDY</sequence>
<dbReference type="STRING" id="1423807.FD16_GL001330"/>
<dbReference type="InterPro" id="IPR016947">
    <property type="entry name" value="UCP030140"/>
</dbReference>
<dbReference type="Pfam" id="PF08761">
    <property type="entry name" value="dUTPase_2"/>
    <property type="match status" value="1"/>
</dbReference>
<dbReference type="PATRIC" id="fig|1423807.3.peg.1357"/>
<dbReference type="InterPro" id="IPR014871">
    <property type="entry name" value="dUTPase/dCTP_pyrophosphatase"/>
</dbReference>
<name>A0A0R1W5S9_9LACO</name>
<dbReference type="SUPFAM" id="SSF101386">
    <property type="entry name" value="all-alpha NTP pyrophosphatases"/>
    <property type="match status" value="1"/>
</dbReference>
<keyword evidence="2" id="KW-1185">Reference proteome</keyword>
<dbReference type="AlphaFoldDB" id="A0A0R1W5S9"/>
<evidence type="ECO:0008006" key="3">
    <source>
        <dbReference type="Google" id="ProtNLM"/>
    </source>
</evidence>
<evidence type="ECO:0000313" key="1">
    <source>
        <dbReference type="EMBL" id="KRM13185.1"/>
    </source>
</evidence>
<dbReference type="PIRSF" id="PIRSF030140">
    <property type="entry name" value="UCP030140"/>
    <property type="match status" value="1"/>
</dbReference>
<accession>A0A0R1W5S9</accession>
<gene>
    <name evidence="1" type="ORF">FD16_GL001330</name>
</gene>
<organism evidence="1 2">
    <name type="scientific">Paucilactobacillus suebicus DSM 5007 = KCTC 3549</name>
    <dbReference type="NCBI Taxonomy" id="1423807"/>
    <lineage>
        <taxon>Bacteria</taxon>
        <taxon>Bacillati</taxon>
        <taxon>Bacillota</taxon>
        <taxon>Bacilli</taxon>
        <taxon>Lactobacillales</taxon>
        <taxon>Lactobacillaceae</taxon>
        <taxon>Paucilactobacillus</taxon>
    </lineage>
</organism>
<dbReference type="Proteomes" id="UP000051820">
    <property type="component" value="Unassembled WGS sequence"/>
</dbReference>
<proteinExistence type="predicted"/>
<dbReference type="Gene3D" id="1.10.4010.10">
    <property type="entry name" value="Type II deoxyuridine triphosphatase"/>
    <property type="match status" value="1"/>
</dbReference>
<dbReference type="OrthoDB" id="5506143at2"/>
<reference evidence="1 2" key="1">
    <citation type="journal article" date="2015" name="Genome Announc.">
        <title>Expanding the biotechnology potential of lactobacilli through comparative genomics of 213 strains and associated genera.</title>
        <authorList>
            <person name="Sun Z."/>
            <person name="Harris H.M."/>
            <person name="McCann A."/>
            <person name="Guo C."/>
            <person name="Argimon S."/>
            <person name="Zhang W."/>
            <person name="Yang X."/>
            <person name="Jeffery I.B."/>
            <person name="Cooney J.C."/>
            <person name="Kagawa T.F."/>
            <person name="Liu W."/>
            <person name="Song Y."/>
            <person name="Salvetti E."/>
            <person name="Wrobel A."/>
            <person name="Rasinkangas P."/>
            <person name="Parkhill J."/>
            <person name="Rea M.C."/>
            <person name="O'Sullivan O."/>
            <person name="Ritari J."/>
            <person name="Douillard F.P."/>
            <person name="Paul Ross R."/>
            <person name="Yang R."/>
            <person name="Briner A.E."/>
            <person name="Felis G.E."/>
            <person name="de Vos W.M."/>
            <person name="Barrangou R."/>
            <person name="Klaenhammer T.R."/>
            <person name="Caufield P.W."/>
            <person name="Cui Y."/>
            <person name="Zhang H."/>
            <person name="O'Toole P.W."/>
        </authorList>
    </citation>
    <scope>NUCLEOTIDE SEQUENCE [LARGE SCALE GENOMIC DNA]</scope>
    <source>
        <strain evidence="1 2">DSM 5007</strain>
    </source>
</reference>
<dbReference type="eggNOG" id="COG4508">
    <property type="taxonomic scope" value="Bacteria"/>
</dbReference>
<comment type="caution">
    <text evidence="1">The sequence shown here is derived from an EMBL/GenBank/DDBJ whole genome shotgun (WGS) entry which is preliminary data.</text>
</comment>
<dbReference type="CDD" id="cd11527">
    <property type="entry name" value="NTP-PPase_dUTPase"/>
    <property type="match status" value="1"/>
</dbReference>
<dbReference type="RefSeq" id="WP_010622065.1">
    <property type="nucleotide sequence ID" value="NZ_AZGF01000003.1"/>
</dbReference>
<protein>
    <recommendedName>
        <fullName evidence="3">dUTPase</fullName>
    </recommendedName>
</protein>